<evidence type="ECO:0000313" key="7">
    <source>
        <dbReference type="Proteomes" id="UP000008808"/>
    </source>
</evidence>
<feature type="domain" description="Thioredoxin" evidence="5">
    <location>
        <begin position="43"/>
        <end position="183"/>
    </location>
</feature>
<comment type="subcellular location">
    <subcellularLocation>
        <location evidence="1">Cell envelope</location>
    </subcellularLocation>
</comment>
<dbReference type="AlphaFoldDB" id="Q2NCU1"/>
<dbReference type="GO" id="GO:0015036">
    <property type="term" value="F:disulfide oxidoreductase activity"/>
    <property type="evidence" value="ECO:0007669"/>
    <property type="project" value="UniProtKB-ARBA"/>
</dbReference>
<name>Q2NCU1_ERYLH</name>
<dbReference type="InterPro" id="IPR017937">
    <property type="entry name" value="Thioredoxin_CS"/>
</dbReference>
<keyword evidence="4" id="KW-0732">Signal</keyword>
<evidence type="ECO:0000256" key="1">
    <source>
        <dbReference type="ARBA" id="ARBA00004196"/>
    </source>
</evidence>
<proteinExistence type="predicted"/>
<dbReference type="GO" id="GO:0017004">
    <property type="term" value="P:cytochrome complex assembly"/>
    <property type="evidence" value="ECO:0007669"/>
    <property type="project" value="UniProtKB-KW"/>
</dbReference>
<dbReference type="STRING" id="314225.ELI_02040"/>
<dbReference type="EMBL" id="CP000157">
    <property type="protein sequence ID" value="ABC62500.1"/>
    <property type="molecule type" value="Genomic_DNA"/>
</dbReference>
<dbReference type="PROSITE" id="PS51352">
    <property type="entry name" value="THIOREDOXIN_2"/>
    <property type="match status" value="1"/>
</dbReference>
<feature type="chain" id="PRO_5004213253" evidence="4">
    <location>
        <begin position="19"/>
        <end position="184"/>
    </location>
</feature>
<keyword evidence="3" id="KW-0676">Redox-active center</keyword>
<evidence type="ECO:0000256" key="4">
    <source>
        <dbReference type="SAM" id="SignalP"/>
    </source>
</evidence>
<gene>
    <name evidence="6" type="ordered locus">ELI_02040</name>
</gene>
<accession>Q2NCU1</accession>
<dbReference type="eggNOG" id="COG0526">
    <property type="taxonomic scope" value="Bacteria"/>
</dbReference>
<sequence length="184" mass="19624">MSLTLAIVLLALAGCDRAAPDPAQGEGALGAEKASLAGEVDRSRAGELMPAETVRLPDGTQLNLGALQGQPVLLNLWATWCAPCKKEMPLLDELALERDGELRVLTVSQDLQGAEKVLPYFEQAGFQALEPWLDPHNGLGQHYDAGLPMTVLYDANGQEVWRIAGDYDWSSAEAAGLIDEGIGT</sequence>
<dbReference type="SUPFAM" id="SSF52833">
    <property type="entry name" value="Thioredoxin-like"/>
    <property type="match status" value="1"/>
</dbReference>
<evidence type="ECO:0000313" key="6">
    <source>
        <dbReference type="EMBL" id="ABC62500.1"/>
    </source>
</evidence>
<evidence type="ECO:0000256" key="3">
    <source>
        <dbReference type="ARBA" id="ARBA00023284"/>
    </source>
</evidence>
<dbReference type="HOGENOM" id="CLU_042529_11_0_5"/>
<dbReference type="KEGG" id="eli:ELI_02040"/>
<evidence type="ECO:0000256" key="2">
    <source>
        <dbReference type="ARBA" id="ARBA00022748"/>
    </source>
</evidence>
<dbReference type="InterPro" id="IPR013740">
    <property type="entry name" value="Redoxin"/>
</dbReference>
<dbReference type="PANTHER" id="PTHR42852:SF13">
    <property type="entry name" value="PROTEIN DIPZ"/>
    <property type="match status" value="1"/>
</dbReference>
<dbReference type="GO" id="GO:0030313">
    <property type="term" value="C:cell envelope"/>
    <property type="evidence" value="ECO:0007669"/>
    <property type="project" value="UniProtKB-SubCell"/>
</dbReference>
<dbReference type="InterPro" id="IPR013766">
    <property type="entry name" value="Thioredoxin_domain"/>
</dbReference>
<evidence type="ECO:0000259" key="5">
    <source>
        <dbReference type="PROSITE" id="PS51352"/>
    </source>
</evidence>
<dbReference type="CDD" id="cd02966">
    <property type="entry name" value="TlpA_like_family"/>
    <property type="match status" value="1"/>
</dbReference>
<protein>
    <submittedName>
        <fullName evidence="6">Thiol:disulfide interchange protein, putative</fullName>
    </submittedName>
</protein>
<dbReference type="InterPro" id="IPR050553">
    <property type="entry name" value="Thioredoxin_ResA/DsbE_sf"/>
</dbReference>
<dbReference type="PROSITE" id="PS00194">
    <property type="entry name" value="THIOREDOXIN_1"/>
    <property type="match status" value="1"/>
</dbReference>
<dbReference type="Gene3D" id="3.40.30.10">
    <property type="entry name" value="Glutaredoxin"/>
    <property type="match status" value="1"/>
</dbReference>
<reference evidence="7" key="1">
    <citation type="journal article" date="2009" name="J. Bacteriol.">
        <title>Complete genome sequence of Erythrobacter litoralis HTCC2594.</title>
        <authorList>
            <person name="Oh H.M."/>
            <person name="Giovannoni S.J."/>
            <person name="Ferriera S."/>
            <person name="Johnson J."/>
            <person name="Cho J.C."/>
        </authorList>
    </citation>
    <scope>NUCLEOTIDE SEQUENCE [LARGE SCALE GENOMIC DNA]</scope>
    <source>
        <strain evidence="7">HTCC2594</strain>
    </source>
</reference>
<dbReference type="Proteomes" id="UP000008808">
    <property type="component" value="Chromosome"/>
</dbReference>
<keyword evidence="2" id="KW-0201">Cytochrome c-type biogenesis</keyword>
<dbReference type="PANTHER" id="PTHR42852">
    <property type="entry name" value="THIOL:DISULFIDE INTERCHANGE PROTEIN DSBE"/>
    <property type="match status" value="1"/>
</dbReference>
<feature type="signal peptide" evidence="4">
    <location>
        <begin position="1"/>
        <end position="18"/>
    </location>
</feature>
<organism evidence="6 7">
    <name type="scientific">Erythrobacter litoralis (strain HTCC2594)</name>
    <dbReference type="NCBI Taxonomy" id="314225"/>
    <lineage>
        <taxon>Bacteria</taxon>
        <taxon>Pseudomonadati</taxon>
        <taxon>Pseudomonadota</taxon>
        <taxon>Alphaproteobacteria</taxon>
        <taxon>Sphingomonadales</taxon>
        <taxon>Erythrobacteraceae</taxon>
        <taxon>Erythrobacter/Porphyrobacter group</taxon>
        <taxon>Erythrobacter</taxon>
    </lineage>
</organism>
<keyword evidence="7" id="KW-1185">Reference proteome</keyword>
<dbReference type="InterPro" id="IPR036249">
    <property type="entry name" value="Thioredoxin-like_sf"/>
</dbReference>
<dbReference type="Pfam" id="PF08534">
    <property type="entry name" value="Redoxin"/>
    <property type="match status" value="1"/>
</dbReference>